<feature type="signal peptide" evidence="1">
    <location>
        <begin position="1"/>
        <end position="19"/>
    </location>
</feature>
<organism evidence="2 3">
    <name type="scientific">Polluticaenibacter yanchengensis</name>
    <dbReference type="NCBI Taxonomy" id="3014562"/>
    <lineage>
        <taxon>Bacteria</taxon>
        <taxon>Pseudomonadati</taxon>
        <taxon>Bacteroidota</taxon>
        <taxon>Chitinophagia</taxon>
        <taxon>Chitinophagales</taxon>
        <taxon>Chitinophagaceae</taxon>
        <taxon>Polluticaenibacter</taxon>
    </lineage>
</organism>
<feature type="chain" id="PRO_5045997034" description="Secreted protein" evidence="1">
    <location>
        <begin position="20"/>
        <end position="184"/>
    </location>
</feature>
<accession>A0ABT4UG84</accession>
<keyword evidence="3" id="KW-1185">Reference proteome</keyword>
<keyword evidence="1" id="KW-0732">Signal</keyword>
<comment type="caution">
    <text evidence="2">The sequence shown here is derived from an EMBL/GenBank/DDBJ whole genome shotgun (WGS) entry which is preliminary data.</text>
</comment>
<dbReference type="Proteomes" id="UP001210231">
    <property type="component" value="Unassembled WGS sequence"/>
</dbReference>
<evidence type="ECO:0000256" key="1">
    <source>
        <dbReference type="SAM" id="SignalP"/>
    </source>
</evidence>
<dbReference type="RefSeq" id="WP_407030197.1">
    <property type="nucleotide sequence ID" value="NZ_JAQGEF010000003.1"/>
</dbReference>
<reference evidence="2 3" key="1">
    <citation type="submission" date="2022-12" db="EMBL/GenBank/DDBJ databases">
        <title>Chitinophagaceae gen. sp. nov., a new member of the family Chitinophagaceae, isolated from soil in a chemical factory.</title>
        <authorList>
            <person name="Ke Z."/>
        </authorList>
    </citation>
    <scope>NUCLEOTIDE SEQUENCE [LARGE SCALE GENOMIC DNA]</scope>
    <source>
        <strain evidence="2 3">LY-5</strain>
    </source>
</reference>
<dbReference type="EMBL" id="JAQGEF010000003">
    <property type="protein sequence ID" value="MDA3613867.1"/>
    <property type="molecule type" value="Genomic_DNA"/>
</dbReference>
<evidence type="ECO:0000313" key="3">
    <source>
        <dbReference type="Proteomes" id="UP001210231"/>
    </source>
</evidence>
<gene>
    <name evidence="2" type="ORF">O3P16_03545</name>
</gene>
<sequence>MKKVYLFLIVCFMVNTANASTPLDSFLLKLKQYCGKSFEGTITAGGRDGDGFTGKKLLMQVKSCGDTIKIPFFVGDDQSRVWVLTTQNGSLKLKHAHTHKDGRPDRITAYGGVSPNIGFSDLQFFPADEETCTLIPYACGNVWWMTVSDTSFTYNLRRIGSDRLFTVTFDLTMPTNEVLQPWGW</sequence>
<protein>
    <recommendedName>
        <fullName evidence="4">Secreted protein</fullName>
    </recommendedName>
</protein>
<evidence type="ECO:0008006" key="4">
    <source>
        <dbReference type="Google" id="ProtNLM"/>
    </source>
</evidence>
<proteinExistence type="predicted"/>
<name>A0ABT4UG84_9BACT</name>
<evidence type="ECO:0000313" key="2">
    <source>
        <dbReference type="EMBL" id="MDA3613867.1"/>
    </source>
</evidence>